<dbReference type="CDD" id="cd10027">
    <property type="entry name" value="UDG-F1-like"/>
    <property type="match status" value="1"/>
</dbReference>
<keyword evidence="4 7" id="KW-0227">DNA damage</keyword>
<dbReference type="GO" id="GO:0005634">
    <property type="term" value="C:nucleus"/>
    <property type="evidence" value="ECO:0000318"/>
    <property type="project" value="GO_Central"/>
</dbReference>
<organism evidence="11 12">
    <name type="scientific">Trichomonas vaginalis (strain ATCC PRA-98 / G3)</name>
    <dbReference type="NCBI Taxonomy" id="412133"/>
    <lineage>
        <taxon>Eukaryota</taxon>
        <taxon>Metamonada</taxon>
        <taxon>Parabasalia</taxon>
        <taxon>Trichomonadida</taxon>
        <taxon>Trichomonadidae</taxon>
        <taxon>Trichomonas</taxon>
    </lineage>
</organism>
<dbReference type="NCBIfam" id="NF003589">
    <property type="entry name" value="PRK05254.1-2"/>
    <property type="match status" value="1"/>
</dbReference>
<evidence type="ECO:0000256" key="2">
    <source>
        <dbReference type="ARBA" id="ARBA00008184"/>
    </source>
</evidence>
<keyword evidence="3" id="KW-0963">Cytoplasm</keyword>
<dbReference type="Pfam" id="PF03167">
    <property type="entry name" value="UDG"/>
    <property type="match status" value="1"/>
</dbReference>
<keyword evidence="5 7" id="KW-0378">Hydrolase</keyword>
<name>A2GFQ7_TRIV3</name>
<sequence>MKQTTLNFGGATVKPIKQKIDPIVLDIPKDSTNPDYSKIYEDVEHFKACLEPSWREALKDEFTKPYLPQLLQKIKSRPNQVFPPKEDVLNAFKYCPINSVKVVIIGQDPYKNQGEAHGLSFSVRKGVNVPPSLKNIYKEIKRTYQNDFIIPKHGYLENWARQGVLLLNATLTLDEGMSRSHEKYGWSNFTSAALAALNKNVQHVVYLAWGNDAAKLTSHIDRERNLVLVGGHPSPLNRTNPFSGCDHFRKANKYLVENERTPINWNAINE</sequence>
<dbReference type="InterPro" id="IPR036895">
    <property type="entry name" value="Uracil-DNA_glycosylase-like_sf"/>
</dbReference>
<dbReference type="VEuPathDB" id="TrichDB:TVAG_320720"/>
<dbReference type="SMART" id="SM00987">
    <property type="entry name" value="UreE_C"/>
    <property type="match status" value="1"/>
</dbReference>
<dbReference type="NCBIfam" id="NF003592">
    <property type="entry name" value="PRK05254.1-5"/>
    <property type="match status" value="1"/>
</dbReference>
<dbReference type="InterPro" id="IPR002043">
    <property type="entry name" value="UDG_fam1"/>
</dbReference>
<protein>
    <recommendedName>
        <fullName evidence="7 9">Uracil-DNA glycosylase</fullName>
        <shortName evidence="7">UDG</shortName>
        <ecNumber evidence="7 9">3.2.2.27</ecNumber>
    </recommendedName>
</protein>
<keyword evidence="7" id="KW-0496">Mitochondrion</keyword>
<dbReference type="OrthoDB" id="10031947at2759"/>
<dbReference type="EC" id="3.2.2.27" evidence="7 9"/>
<dbReference type="GO" id="GO:0004844">
    <property type="term" value="F:uracil DNA N-glycosylase activity"/>
    <property type="evidence" value="ECO:0000318"/>
    <property type="project" value="GO_Central"/>
</dbReference>
<evidence type="ECO:0000256" key="7">
    <source>
        <dbReference type="HAMAP-Rule" id="MF_03166"/>
    </source>
</evidence>
<evidence type="ECO:0000259" key="10">
    <source>
        <dbReference type="SMART" id="SM00986"/>
    </source>
</evidence>
<dbReference type="InParanoid" id="A2GFQ7"/>
<comment type="function">
    <text evidence="7 9">Excises uracil residues from the DNA which can arise as a result of misincorporation of dUMP residues by DNA polymerase or due to deamination of cytosine.</text>
</comment>
<dbReference type="SMART" id="SM00986">
    <property type="entry name" value="UDG"/>
    <property type="match status" value="1"/>
</dbReference>
<dbReference type="RefSeq" id="XP_001296939.1">
    <property type="nucleotide sequence ID" value="XM_001296938.1"/>
</dbReference>
<accession>A2GFQ7</accession>
<keyword evidence="7" id="KW-0539">Nucleus</keyword>
<dbReference type="FunCoup" id="A2GFQ7">
    <property type="interactions" value="384"/>
</dbReference>
<evidence type="ECO:0000256" key="1">
    <source>
        <dbReference type="ARBA" id="ARBA00004496"/>
    </source>
</evidence>
<proteinExistence type="inferred from homology"/>
<dbReference type="VEuPathDB" id="TrichDB:TVAGG3_0827610"/>
<comment type="catalytic activity">
    <reaction evidence="7 9">
        <text>Hydrolyzes single-stranded DNA or mismatched double-stranded DNA and polynucleotides, releasing free uracil.</text>
        <dbReference type="EC" id="3.2.2.27"/>
    </reaction>
</comment>
<comment type="subcellular location">
    <subcellularLocation>
        <location evidence="1">Cytoplasm</location>
    </subcellularLocation>
    <subcellularLocation>
        <location evidence="7">Mitochondrion</location>
    </subcellularLocation>
    <subcellularLocation>
        <location evidence="7">Nucleus</location>
    </subcellularLocation>
</comment>
<dbReference type="GO" id="GO:0005739">
    <property type="term" value="C:mitochondrion"/>
    <property type="evidence" value="ECO:0000318"/>
    <property type="project" value="GO_Central"/>
</dbReference>
<feature type="active site" description="Proton acceptor" evidence="7 8">
    <location>
        <position position="108"/>
    </location>
</feature>
<dbReference type="SMR" id="A2GFQ7"/>
<reference evidence="11" key="1">
    <citation type="submission" date="2006-10" db="EMBL/GenBank/DDBJ databases">
        <authorList>
            <person name="Amadeo P."/>
            <person name="Zhao Q."/>
            <person name="Wortman J."/>
            <person name="Fraser-Liggett C."/>
            <person name="Carlton J."/>
        </authorList>
    </citation>
    <scope>NUCLEOTIDE SEQUENCE</scope>
    <source>
        <strain evidence="11">G3</strain>
    </source>
</reference>
<dbReference type="AlphaFoldDB" id="A2GFQ7"/>
<evidence type="ECO:0000256" key="5">
    <source>
        <dbReference type="ARBA" id="ARBA00022801"/>
    </source>
</evidence>
<dbReference type="OMA" id="PDNGYLM"/>
<dbReference type="FunFam" id="3.40.470.10:FF:000006">
    <property type="entry name" value="Uracil-DNA glycosylase"/>
    <property type="match status" value="1"/>
</dbReference>
<dbReference type="eggNOG" id="KOG2994">
    <property type="taxonomic scope" value="Eukaryota"/>
</dbReference>
<dbReference type="Gene3D" id="3.40.470.10">
    <property type="entry name" value="Uracil-DNA glycosylase-like domain"/>
    <property type="match status" value="1"/>
</dbReference>
<dbReference type="InterPro" id="IPR005122">
    <property type="entry name" value="Uracil-DNA_glycosylase-like"/>
</dbReference>
<dbReference type="SUPFAM" id="SSF52141">
    <property type="entry name" value="Uracil-DNA glycosylase-like"/>
    <property type="match status" value="1"/>
</dbReference>
<dbReference type="PROSITE" id="PS00130">
    <property type="entry name" value="U_DNA_GLYCOSYLASE"/>
    <property type="match status" value="1"/>
</dbReference>
<dbReference type="STRING" id="5722.A2GFQ7"/>
<dbReference type="KEGG" id="tva:4741643"/>
<dbReference type="HAMAP" id="MF_00148">
    <property type="entry name" value="UDG"/>
    <property type="match status" value="1"/>
</dbReference>
<evidence type="ECO:0000313" key="12">
    <source>
        <dbReference type="Proteomes" id="UP000001542"/>
    </source>
</evidence>
<evidence type="ECO:0000313" key="11">
    <source>
        <dbReference type="EMBL" id="EAX84009.1"/>
    </source>
</evidence>
<dbReference type="GO" id="GO:0097510">
    <property type="term" value="P:base-excision repair, AP site formation via deaminated base removal"/>
    <property type="evidence" value="ECO:0000318"/>
    <property type="project" value="GO_Central"/>
</dbReference>
<dbReference type="EMBL" id="DS115599">
    <property type="protein sequence ID" value="EAX84009.1"/>
    <property type="molecule type" value="Genomic_DNA"/>
</dbReference>
<dbReference type="PANTHER" id="PTHR11264:SF0">
    <property type="entry name" value="URACIL-DNA GLYCOSYLASE"/>
    <property type="match status" value="1"/>
</dbReference>
<comment type="similarity">
    <text evidence="2 7 9">Belongs to the uracil-DNA glycosylase (UDG) superfamily. UNG family.</text>
</comment>
<evidence type="ECO:0000256" key="6">
    <source>
        <dbReference type="ARBA" id="ARBA00023204"/>
    </source>
</evidence>
<evidence type="ECO:0000256" key="8">
    <source>
        <dbReference type="PROSITE-ProRule" id="PRU10072"/>
    </source>
</evidence>
<gene>
    <name evidence="11" type="ORF">TVAG_320720</name>
</gene>
<keyword evidence="12" id="KW-1185">Reference proteome</keyword>
<dbReference type="NCBIfam" id="NF003588">
    <property type="entry name" value="PRK05254.1-1"/>
    <property type="match status" value="1"/>
</dbReference>
<dbReference type="InterPro" id="IPR018085">
    <property type="entry name" value="Ura-DNA_Glyclase_AS"/>
</dbReference>
<evidence type="ECO:0000256" key="9">
    <source>
        <dbReference type="RuleBase" id="RU003780"/>
    </source>
</evidence>
<dbReference type="NCBIfam" id="TIGR00628">
    <property type="entry name" value="ung"/>
    <property type="match status" value="1"/>
</dbReference>
<evidence type="ECO:0000256" key="4">
    <source>
        <dbReference type="ARBA" id="ARBA00022763"/>
    </source>
</evidence>
<keyword evidence="6 7" id="KW-0234">DNA repair</keyword>
<dbReference type="Proteomes" id="UP000001542">
    <property type="component" value="Unassembled WGS sequence"/>
</dbReference>
<reference evidence="11" key="2">
    <citation type="journal article" date="2007" name="Science">
        <title>Draft genome sequence of the sexually transmitted pathogen Trichomonas vaginalis.</title>
        <authorList>
            <person name="Carlton J.M."/>
            <person name="Hirt R.P."/>
            <person name="Silva J.C."/>
            <person name="Delcher A.L."/>
            <person name="Schatz M."/>
            <person name="Zhao Q."/>
            <person name="Wortman J.R."/>
            <person name="Bidwell S.L."/>
            <person name="Alsmark U.C.M."/>
            <person name="Besteiro S."/>
            <person name="Sicheritz-Ponten T."/>
            <person name="Noel C.J."/>
            <person name="Dacks J.B."/>
            <person name="Foster P.G."/>
            <person name="Simillion C."/>
            <person name="Van de Peer Y."/>
            <person name="Miranda-Saavedra D."/>
            <person name="Barton G.J."/>
            <person name="Westrop G.D."/>
            <person name="Mueller S."/>
            <person name="Dessi D."/>
            <person name="Fiori P.L."/>
            <person name="Ren Q."/>
            <person name="Paulsen I."/>
            <person name="Zhang H."/>
            <person name="Bastida-Corcuera F.D."/>
            <person name="Simoes-Barbosa A."/>
            <person name="Brown M.T."/>
            <person name="Hayes R.D."/>
            <person name="Mukherjee M."/>
            <person name="Okumura C.Y."/>
            <person name="Schneider R."/>
            <person name="Smith A.J."/>
            <person name="Vanacova S."/>
            <person name="Villalvazo M."/>
            <person name="Haas B.J."/>
            <person name="Pertea M."/>
            <person name="Feldblyum T.V."/>
            <person name="Utterback T.R."/>
            <person name="Shu C.L."/>
            <person name="Osoegawa K."/>
            <person name="de Jong P.J."/>
            <person name="Hrdy I."/>
            <person name="Horvathova L."/>
            <person name="Zubacova Z."/>
            <person name="Dolezal P."/>
            <person name="Malik S.B."/>
            <person name="Logsdon J.M. Jr."/>
            <person name="Henze K."/>
            <person name="Gupta A."/>
            <person name="Wang C.C."/>
            <person name="Dunne R.L."/>
            <person name="Upcroft J.A."/>
            <person name="Upcroft P."/>
            <person name="White O."/>
            <person name="Salzberg S.L."/>
            <person name="Tang P."/>
            <person name="Chiu C.-H."/>
            <person name="Lee Y.-S."/>
            <person name="Embley T.M."/>
            <person name="Coombs G.H."/>
            <person name="Mottram J.C."/>
            <person name="Tachezy J."/>
            <person name="Fraser-Liggett C.M."/>
            <person name="Johnson P.J."/>
        </authorList>
    </citation>
    <scope>NUCLEOTIDE SEQUENCE [LARGE SCALE GENOMIC DNA]</scope>
    <source>
        <strain evidence="11">G3</strain>
    </source>
</reference>
<dbReference type="PANTHER" id="PTHR11264">
    <property type="entry name" value="URACIL-DNA GLYCOSYLASE"/>
    <property type="match status" value="1"/>
</dbReference>
<evidence type="ECO:0000256" key="3">
    <source>
        <dbReference type="ARBA" id="ARBA00022490"/>
    </source>
</evidence>
<feature type="domain" description="Uracil-DNA glycosylase-like" evidence="10">
    <location>
        <begin position="93"/>
        <end position="255"/>
    </location>
</feature>